<keyword evidence="5 12" id="KW-0812">Transmembrane</keyword>
<feature type="transmembrane region" description="Helical" evidence="13">
    <location>
        <begin position="467"/>
        <end position="492"/>
    </location>
</feature>
<evidence type="ECO:0000256" key="12">
    <source>
        <dbReference type="RuleBase" id="RU000679"/>
    </source>
</evidence>
<dbReference type="EMBL" id="JAVRBK010000007">
    <property type="protein sequence ID" value="KAK5641672.1"/>
    <property type="molecule type" value="Genomic_DNA"/>
</dbReference>
<evidence type="ECO:0000313" key="15">
    <source>
        <dbReference type="Proteomes" id="UP001329430"/>
    </source>
</evidence>
<gene>
    <name evidence="14" type="ORF">RI129_010219</name>
</gene>
<keyword evidence="3 12" id="KW-0813">Transport</keyword>
<evidence type="ECO:0000256" key="5">
    <source>
        <dbReference type="ARBA" id="ARBA00022692"/>
    </source>
</evidence>
<evidence type="ECO:0000256" key="6">
    <source>
        <dbReference type="ARBA" id="ARBA00022989"/>
    </source>
</evidence>
<dbReference type="PRINTS" id="PR01078">
    <property type="entry name" value="AMINACHANNEL"/>
</dbReference>
<proteinExistence type="inferred from homology"/>
<dbReference type="AlphaFoldDB" id="A0AAN7ZFL0"/>
<name>A0AAN7ZFL0_9COLE</name>
<evidence type="ECO:0000256" key="10">
    <source>
        <dbReference type="ARBA" id="ARBA00023201"/>
    </source>
</evidence>
<comment type="subcellular location">
    <subcellularLocation>
        <location evidence="1">Membrane</location>
        <topology evidence="1">Multi-pass membrane protein</topology>
    </subcellularLocation>
</comment>
<dbReference type="Pfam" id="PF00858">
    <property type="entry name" value="ASC"/>
    <property type="match status" value="2"/>
</dbReference>
<dbReference type="PANTHER" id="PTHR11690:SF288">
    <property type="entry name" value="AMILORIDE-SENSITIVE NA+ CHANNEL-RELATED"/>
    <property type="match status" value="1"/>
</dbReference>
<evidence type="ECO:0000256" key="11">
    <source>
        <dbReference type="ARBA" id="ARBA00023303"/>
    </source>
</evidence>
<accession>A0AAN7ZFL0</accession>
<feature type="transmembrane region" description="Helical" evidence="13">
    <location>
        <begin position="77"/>
        <end position="95"/>
    </location>
</feature>
<evidence type="ECO:0000313" key="14">
    <source>
        <dbReference type="EMBL" id="KAK5641672.1"/>
    </source>
</evidence>
<evidence type="ECO:0000256" key="1">
    <source>
        <dbReference type="ARBA" id="ARBA00004141"/>
    </source>
</evidence>
<dbReference type="InterPro" id="IPR020903">
    <property type="entry name" value="ENaC_CS"/>
</dbReference>
<comment type="caution">
    <text evidence="14">The sequence shown here is derived from an EMBL/GenBank/DDBJ whole genome shotgun (WGS) entry which is preliminary data.</text>
</comment>
<dbReference type="Proteomes" id="UP001329430">
    <property type="component" value="Chromosome 7"/>
</dbReference>
<dbReference type="Gene3D" id="1.10.287.770">
    <property type="entry name" value="YojJ-like"/>
    <property type="match status" value="1"/>
</dbReference>
<dbReference type="GO" id="GO:0005886">
    <property type="term" value="C:plasma membrane"/>
    <property type="evidence" value="ECO:0007669"/>
    <property type="project" value="TreeGrafter"/>
</dbReference>
<keyword evidence="4 12" id="KW-0894">Sodium channel</keyword>
<evidence type="ECO:0000256" key="4">
    <source>
        <dbReference type="ARBA" id="ARBA00022461"/>
    </source>
</evidence>
<evidence type="ECO:0000256" key="8">
    <source>
        <dbReference type="ARBA" id="ARBA00023065"/>
    </source>
</evidence>
<keyword evidence="11 12" id="KW-0407">Ion channel</keyword>
<reference evidence="14 15" key="1">
    <citation type="journal article" date="2024" name="Insects">
        <title>An Improved Chromosome-Level Genome Assembly of the Firefly Pyrocoelia pectoralis.</title>
        <authorList>
            <person name="Fu X."/>
            <person name="Meyer-Rochow V.B."/>
            <person name="Ballantyne L."/>
            <person name="Zhu X."/>
        </authorList>
    </citation>
    <scope>NUCLEOTIDE SEQUENCE [LARGE SCALE GENOMIC DNA]</scope>
    <source>
        <strain evidence="14">XCY_ONT2</strain>
    </source>
</reference>
<keyword evidence="8 12" id="KW-0406">Ion transport</keyword>
<evidence type="ECO:0000256" key="3">
    <source>
        <dbReference type="ARBA" id="ARBA00022448"/>
    </source>
</evidence>
<evidence type="ECO:0000256" key="9">
    <source>
        <dbReference type="ARBA" id="ARBA00023136"/>
    </source>
</evidence>
<comment type="similarity">
    <text evidence="2 12">Belongs to the amiloride-sensitive sodium channel (TC 1.A.6) family.</text>
</comment>
<dbReference type="PANTHER" id="PTHR11690">
    <property type="entry name" value="AMILORIDE-SENSITIVE SODIUM CHANNEL-RELATED"/>
    <property type="match status" value="1"/>
</dbReference>
<dbReference type="InterPro" id="IPR001873">
    <property type="entry name" value="ENaC"/>
</dbReference>
<keyword evidence="10 12" id="KW-0739">Sodium transport</keyword>
<sequence>MHNTKLKITEKDSKQQETNGTAEFKVIRVTPLTKHDVEPQNSCLENFKLYCVQYCKESTVHGVKYIGEQGRYLMEKLLWAVIVIVVCTFCLMLISRTYRKWETSPVIVTFATQETSISKIPFPAVTICPEAKFNPEMLPNFDPHNLTSIKWLGEKLDSNQSLSLSITSEGICYTFNMLPYEEIVTYDDNLKNKPAIKSRKWSLEKGYSPNETFDVFPRRTFTSGFKGGLTIEALNTNNSHLDYICGESLQGYKVALHHPCELPNMDRHFRLPLNQAVLVAIKPEMITVSSELWNYSPQDRKCYFAEEKYLASYKIYTHQNCLDECLANYTLSQCKCIPFYSALLSKEVEVCGPANNDCVMKSKQTELCTFQVKYLEIESQSKVGSQQCHCLPLCTSLSYDVETSQTDWDWQKALRLFDVGKELNIDLNPKSIHFSKLIVYYKQLQFMSCERNELYGLVDFFSNVGGLLGLFIGFSVISAVEIIHFCTVRILCNIRKYGKNSWSGEPKVVDKKE</sequence>
<protein>
    <submittedName>
        <fullName evidence="14">Uncharacterized protein</fullName>
    </submittedName>
</protein>
<keyword evidence="15" id="KW-1185">Reference proteome</keyword>
<evidence type="ECO:0000256" key="2">
    <source>
        <dbReference type="ARBA" id="ARBA00007193"/>
    </source>
</evidence>
<evidence type="ECO:0000256" key="13">
    <source>
        <dbReference type="SAM" id="Phobius"/>
    </source>
</evidence>
<organism evidence="14 15">
    <name type="scientific">Pyrocoelia pectoralis</name>
    <dbReference type="NCBI Taxonomy" id="417401"/>
    <lineage>
        <taxon>Eukaryota</taxon>
        <taxon>Metazoa</taxon>
        <taxon>Ecdysozoa</taxon>
        <taxon>Arthropoda</taxon>
        <taxon>Hexapoda</taxon>
        <taxon>Insecta</taxon>
        <taxon>Pterygota</taxon>
        <taxon>Neoptera</taxon>
        <taxon>Endopterygota</taxon>
        <taxon>Coleoptera</taxon>
        <taxon>Polyphaga</taxon>
        <taxon>Elateriformia</taxon>
        <taxon>Elateroidea</taxon>
        <taxon>Lampyridae</taxon>
        <taxon>Lampyrinae</taxon>
        <taxon>Pyrocoelia</taxon>
    </lineage>
</organism>
<keyword evidence="9 13" id="KW-0472">Membrane</keyword>
<keyword evidence="6 13" id="KW-1133">Transmembrane helix</keyword>
<dbReference type="PROSITE" id="PS01206">
    <property type="entry name" value="ASC"/>
    <property type="match status" value="1"/>
</dbReference>
<keyword evidence="7" id="KW-0915">Sodium</keyword>
<dbReference type="GO" id="GO:0015280">
    <property type="term" value="F:ligand-gated sodium channel activity"/>
    <property type="evidence" value="ECO:0007669"/>
    <property type="project" value="TreeGrafter"/>
</dbReference>
<evidence type="ECO:0000256" key="7">
    <source>
        <dbReference type="ARBA" id="ARBA00023053"/>
    </source>
</evidence>
<dbReference type="Gene3D" id="2.60.470.10">
    <property type="entry name" value="Acid-sensing ion channels like domains"/>
    <property type="match status" value="1"/>
</dbReference>